<dbReference type="Pfam" id="PF13174">
    <property type="entry name" value="TPR_6"/>
    <property type="match status" value="1"/>
</dbReference>
<accession>A0ABU3R4H6</accession>
<dbReference type="Pfam" id="PF13432">
    <property type="entry name" value="TPR_16"/>
    <property type="match status" value="1"/>
</dbReference>
<protein>
    <recommendedName>
        <fullName evidence="1">Cell division coordinator CpoB</fullName>
    </recommendedName>
</protein>
<organism evidence="4 5">
    <name type="scientific">Psychrosphaera aquimarina</name>
    <dbReference type="NCBI Taxonomy" id="2044854"/>
    <lineage>
        <taxon>Bacteria</taxon>
        <taxon>Pseudomonadati</taxon>
        <taxon>Pseudomonadota</taxon>
        <taxon>Gammaproteobacteria</taxon>
        <taxon>Alteromonadales</taxon>
        <taxon>Pseudoalteromonadaceae</taxon>
        <taxon>Psychrosphaera</taxon>
    </lineage>
</organism>
<feature type="domain" description="YbgF trimerisation" evidence="3">
    <location>
        <begin position="29"/>
        <end position="102"/>
    </location>
</feature>
<keyword evidence="1" id="KW-0574">Periplasm</keyword>
<dbReference type="NCBIfam" id="TIGR02795">
    <property type="entry name" value="tol_pal_ybgF"/>
    <property type="match status" value="1"/>
</dbReference>
<keyword evidence="1" id="KW-0732">Signal</keyword>
<keyword evidence="1" id="KW-0132">Cell division</keyword>
<evidence type="ECO:0000313" key="5">
    <source>
        <dbReference type="Proteomes" id="UP001257914"/>
    </source>
</evidence>
<feature type="chain" id="PRO_5044934391" description="Cell division coordinator CpoB" evidence="1">
    <location>
        <begin position="18"/>
        <end position="244"/>
    </location>
</feature>
<evidence type="ECO:0000313" key="4">
    <source>
        <dbReference type="EMBL" id="MDU0114372.1"/>
    </source>
</evidence>
<dbReference type="Proteomes" id="UP001257914">
    <property type="component" value="Unassembled WGS sequence"/>
</dbReference>
<proteinExistence type="inferred from homology"/>
<dbReference type="InterPro" id="IPR032519">
    <property type="entry name" value="YbgF_tri"/>
</dbReference>
<dbReference type="InterPro" id="IPR034706">
    <property type="entry name" value="CpoB"/>
</dbReference>
<dbReference type="Pfam" id="PF16331">
    <property type="entry name" value="TolA_bind_tri"/>
    <property type="match status" value="1"/>
</dbReference>
<comment type="function">
    <text evidence="1">Mediates coordination of peptidoglycan synthesis and outer membrane constriction during cell division.</text>
</comment>
<evidence type="ECO:0000256" key="1">
    <source>
        <dbReference type="HAMAP-Rule" id="MF_02066"/>
    </source>
</evidence>
<comment type="caution">
    <text evidence="4">The sequence shown here is derived from an EMBL/GenBank/DDBJ whole genome shotgun (WGS) entry which is preliminary data.</text>
</comment>
<dbReference type="EMBL" id="JAWCUA010000010">
    <property type="protein sequence ID" value="MDU0114372.1"/>
    <property type="molecule type" value="Genomic_DNA"/>
</dbReference>
<keyword evidence="1" id="KW-0131">Cell cycle</keyword>
<dbReference type="RefSeq" id="WP_216054943.1">
    <property type="nucleotide sequence ID" value="NZ_JAWCUA010000010.1"/>
</dbReference>
<sequence length="244" mass="27281" precursor="true">MKFSLISLLVVTGAAYSAAPNNDISTSAMAEQLQQLKRLMQARGAAQVNLQQQVIELQDELSALKGESETHAHKLDQIVERQRELYIEIERRLTNIQAPQQAPVAVVDTTSSAESSYGVSLSESEAYDQAVNLILKERRYDEAIPEFKRFIKSFPQSVYIANAHYWLGQLLFNKSLFSDAKTHFEQVIRFYPDSSKRSDSMLKQATVMQKLGDQAAAKALFEQVISEYPDSTSASLAKSRLAGL</sequence>
<dbReference type="PROSITE" id="PS50005">
    <property type="entry name" value="TPR"/>
    <property type="match status" value="1"/>
</dbReference>
<evidence type="ECO:0000259" key="3">
    <source>
        <dbReference type="Pfam" id="PF16331"/>
    </source>
</evidence>
<dbReference type="HAMAP" id="MF_02066">
    <property type="entry name" value="CpoB"/>
    <property type="match status" value="1"/>
</dbReference>
<comment type="subcellular location">
    <subcellularLocation>
        <location evidence="1">Periplasm</location>
    </subcellularLocation>
</comment>
<feature type="repeat" description="TPR" evidence="2">
    <location>
        <begin position="161"/>
        <end position="194"/>
    </location>
</feature>
<comment type="similarity">
    <text evidence="1">Belongs to the CpoB family.</text>
</comment>
<keyword evidence="5" id="KW-1185">Reference proteome</keyword>
<dbReference type="InterPro" id="IPR014162">
    <property type="entry name" value="CpoB_C"/>
</dbReference>
<keyword evidence="2" id="KW-0802">TPR repeat</keyword>
<feature type="signal peptide" evidence="1">
    <location>
        <begin position="1"/>
        <end position="17"/>
    </location>
</feature>
<dbReference type="InterPro" id="IPR019734">
    <property type="entry name" value="TPR_rpt"/>
</dbReference>
<evidence type="ECO:0000256" key="2">
    <source>
        <dbReference type="PROSITE-ProRule" id="PRU00339"/>
    </source>
</evidence>
<name>A0ABU3R4H6_9GAMM</name>
<reference evidence="4 5" key="1">
    <citation type="submission" date="2023-10" db="EMBL/GenBank/DDBJ databases">
        <title>Psychrosphaera aquimaarina strain SW33 isolated from seawater.</title>
        <authorList>
            <person name="Bayburt H."/>
            <person name="Kim J.M."/>
            <person name="Choi B.J."/>
            <person name="Jeon C.O."/>
        </authorList>
    </citation>
    <scope>NUCLEOTIDE SEQUENCE [LARGE SCALE GENOMIC DNA]</scope>
    <source>
        <strain evidence="4 5">KCTC 52743</strain>
    </source>
</reference>
<gene>
    <name evidence="4" type="primary">ybgF</name>
    <name evidence="1" type="synonym">cpoB</name>
    <name evidence="4" type="ORF">RT723_15505</name>
</gene>